<dbReference type="EMBL" id="WKZA01000110">
    <property type="protein sequence ID" value="MSA96174.1"/>
    <property type="molecule type" value="Genomic_DNA"/>
</dbReference>
<evidence type="ECO:0000313" key="4">
    <source>
        <dbReference type="Proteomes" id="UP000462865"/>
    </source>
</evidence>
<dbReference type="PANTHER" id="PTHR35601:SF1">
    <property type="entry name" value="TOXIN RELE"/>
    <property type="match status" value="1"/>
</dbReference>
<dbReference type="Gene3D" id="3.30.2310.20">
    <property type="entry name" value="RelE-like"/>
    <property type="match status" value="1"/>
</dbReference>
<accession>A0A7K0IDK4</accession>
<comment type="caution">
    <text evidence="3">The sequence shown here is derived from an EMBL/GenBank/DDBJ whole genome shotgun (WGS) entry which is preliminary data.</text>
</comment>
<dbReference type="SUPFAM" id="SSF143011">
    <property type="entry name" value="RelE-like"/>
    <property type="match status" value="1"/>
</dbReference>
<evidence type="ECO:0000256" key="1">
    <source>
        <dbReference type="ARBA" id="ARBA00006226"/>
    </source>
</evidence>
<proteinExistence type="inferred from homology"/>
<protein>
    <submittedName>
        <fullName evidence="3">Type II toxin-antitoxin system RelE/ParE family toxin</fullName>
    </submittedName>
</protein>
<dbReference type="AlphaFoldDB" id="A0A7K0IDK4"/>
<dbReference type="InterPro" id="IPR035093">
    <property type="entry name" value="RelE/ParE_toxin_dom_sf"/>
</dbReference>
<evidence type="ECO:0000313" key="3">
    <source>
        <dbReference type="EMBL" id="MSA96174.1"/>
    </source>
</evidence>
<dbReference type="Proteomes" id="UP000462865">
    <property type="component" value="Unassembled WGS sequence"/>
</dbReference>
<name>A0A7K0IDK4_9ACTN</name>
<keyword evidence="2" id="KW-1277">Toxin-antitoxin system</keyword>
<gene>
    <name evidence="3" type="ORF">GKG38_14135</name>
</gene>
<organism evidence="3 4">
    <name type="scientific">Gordonibacter urolithinfaciens</name>
    <dbReference type="NCBI Taxonomy" id="1335613"/>
    <lineage>
        <taxon>Bacteria</taxon>
        <taxon>Bacillati</taxon>
        <taxon>Actinomycetota</taxon>
        <taxon>Coriobacteriia</taxon>
        <taxon>Eggerthellales</taxon>
        <taxon>Eggerthellaceae</taxon>
        <taxon>Gordonibacter</taxon>
    </lineage>
</organism>
<dbReference type="Pfam" id="PF05016">
    <property type="entry name" value="ParE_toxin"/>
    <property type="match status" value="1"/>
</dbReference>
<comment type="similarity">
    <text evidence="1">Belongs to the RelE toxin family.</text>
</comment>
<reference evidence="3 4" key="1">
    <citation type="journal article" date="2019" name="Nat. Med.">
        <title>A library of human gut bacterial isolates paired with longitudinal multiomics data enables mechanistic microbiome research.</title>
        <authorList>
            <person name="Poyet M."/>
            <person name="Groussin M."/>
            <person name="Gibbons S.M."/>
            <person name="Avila-Pacheco J."/>
            <person name="Jiang X."/>
            <person name="Kearney S.M."/>
            <person name="Perrotta A.R."/>
            <person name="Berdy B."/>
            <person name="Zhao S."/>
            <person name="Lieberman T.D."/>
            <person name="Swanson P.K."/>
            <person name="Smith M."/>
            <person name="Roesemann S."/>
            <person name="Alexander J.E."/>
            <person name="Rich S.A."/>
            <person name="Livny J."/>
            <person name="Vlamakis H."/>
            <person name="Clish C."/>
            <person name="Bullock K."/>
            <person name="Deik A."/>
            <person name="Scott J."/>
            <person name="Pierce K.A."/>
            <person name="Xavier R.J."/>
            <person name="Alm E.J."/>
        </authorList>
    </citation>
    <scope>NUCLEOTIDE SEQUENCE [LARGE SCALE GENOMIC DNA]</scope>
    <source>
        <strain evidence="3 4">BIOML-A1</strain>
    </source>
</reference>
<dbReference type="PANTHER" id="PTHR35601">
    <property type="entry name" value="TOXIN RELE"/>
    <property type="match status" value="1"/>
</dbReference>
<sequence length="84" mass="9694">MTNRALKQLHGLDRRTLLLVSEFIDRLDGCDSPCTLPNAKKLQGIDNGWRWRVGTYRVLGTVDSGRVVIEIFKVGHRREVYRNL</sequence>
<evidence type="ECO:0000256" key="2">
    <source>
        <dbReference type="ARBA" id="ARBA00022649"/>
    </source>
</evidence>
<dbReference type="InterPro" id="IPR007712">
    <property type="entry name" value="RelE/ParE_toxin"/>
</dbReference>